<organism evidence="2 3">
    <name type="scientific">Diatraea saccharalis</name>
    <name type="common">sugarcane borer</name>
    <dbReference type="NCBI Taxonomy" id="40085"/>
    <lineage>
        <taxon>Eukaryota</taxon>
        <taxon>Metazoa</taxon>
        <taxon>Ecdysozoa</taxon>
        <taxon>Arthropoda</taxon>
        <taxon>Hexapoda</taxon>
        <taxon>Insecta</taxon>
        <taxon>Pterygota</taxon>
        <taxon>Neoptera</taxon>
        <taxon>Endopterygota</taxon>
        <taxon>Lepidoptera</taxon>
        <taxon>Glossata</taxon>
        <taxon>Ditrysia</taxon>
        <taxon>Pyraloidea</taxon>
        <taxon>Crambidae</taxon>
        <taxon>Crambinae</taxon>
        <taxon>Diatraea</taxon>
    </lineage>
</organism>
<evidence type="ECO:0000313" key="3">
    <source>
        <dbReference type="Proteomes" id="UP001153714"/>
    </source>
</evidence>
<feature type="coiled-coil region" evidence="1">
    <location>
        <begin position="57"/>
        <end position="121"/>
    </location>
</feature>
<keyword evidence="3" id="KW-1185">Reference proteome</keyword>
<name>A0A9N9WEY8_9NEOP</name>
<reference evidence="2" key="1">
    <citation type="submission" date="2021-12" db="EMBL/GenBank/DDBJ databases">
        <authorList>
            <person name="King R."/>
        </authorList>
    </citation>
    <scope>NUCLEOTIDE SEQUENCE</scope>
</reference>
<sequence length="133" mass="15487">MKSRTQKPPRITYHSLIVNSKVFEEINKLIDKKEDWCEVVRVKKTKNQKLVISCAKSEEANKLKNILEKTNSKLNIEHAKNKNPLILVKNVKGENKLEQVIEAIKRKMEKLGKRIKSNQIKIFIACHITNNEI</sequence>
<evidence type="ECO:0000256" key="1">
    <source>
        <dbReference type="SAM" id="Coils"/>
    </source>
</evidence>
<accession>A0A9N9WEY8</accession>
<dbReference type="Proteomes" id="UP001153714">
    <property type="component" value="Chromosome 21"/>
</dbReference>
<dbReference type="OrthoDB" id="10022108at2759"/>
<dbReference type="EMBL" id="OU893352">
    <property type="protein sequence ID" value="CAG9790240.1"/>
    <property type="molecule type" value="Genomic_DNA"/>
</dbReference>
<protein>
    <submittedName>
        <fullName evidence="2">Uncharacterized protein</fullName>
    </submittedName>
</protein>
<gene>
    <name evidence="2" type="ORF">DIATSA_LOCUS7909</name>
</gene>
<keyword evidence="1" id="KW-0175">Coiled coil</keyword>
<evidence type="ECO:0000313" key="2">
    <source>
        <dbReference type="EMBL" id="CAG9790240.1"/>
    </source>
</evidence>
<proteinExistence type="predicted"/>
<reference evidence="2" key="2">
    <citation type="submission" date="2022-10" db="EMBL/GenBank/DDBJ databases">
        <authorList>
            <consortium name="ENA_rothamsted_submissions"/>
            <consortium name="culmorum"/>
            <person name="King R."/>
        </authorList>
    </citation>
    <scope>NUCLEOTIDE SEQUENCE</scope>
</reference>
<dbReference type="AlphaFoldDB" id="A0A9N9WEY8"/>